<dbReference type="Proteomes" id="UP001145114">
    <property type="component" value="Unassembled WGS sequence"/>
</dbReference>
<dbReference type="EMBL" id="JAMZIH010004989">
    <property type="protein sequence ID" value="KAJ1676103.1"/>
    <property type="molecule type" value="Genomic_DNA"/>
</dbReference>
<gene>
    <name evidence="1" type="ORF">EV182_008877</name>
</gene>
<evidence type="ECO:0000313" key="2">
    <source>
        <dbReference type="Proteomes" id="UP001145114"/>
    </source>
</evidence>
<name>A0ACC1HLQ3_9FUNG</name>
<sequence length="91" mass="10690">MKRARKKLGDKTFGSLKGLLAEDYDQILKKQYLDTFNGCCDEVLVVIISLCNKNPMFRFDYFSRQGEVWCLEPKKRPIIDHLSCPFNWPDL</sequence>
<accession>A0ACC1HLQ3</accession>
<feature type="non-terminal residue" evidence="1">
    <location>
        <position position="91"/>
    </location>
</feature>
<comment type="caution">
    <text evidence="1">The sequence shown here is derived from an EMBL/GenBank/DDBJ whole genome shotgun (WGS) entry which is preliminary data.</text>
</comment>
<keyword evidence="2" id="KW-1185">Reference proteome</keyword>
<organism evidence="1 2">
    <name type="scientific">Spiromyces aspiralis</name>
    <dbReference type="NCBI Taxonomy" id="68401"/>
    <lineage>
        <taxon>Eukaryota</taxon>
        <taxon>Fungi</taxon>
        <taxon>Fungi incertae sedis</taxon>
        <taxon>Zoopagomycota</taxon>
        <taxon>Kickxellomycotina</taxon>
        <taxon>Kickxellomycetes</taxon>
        <taxon>Kickxellales</taxon>
        <taxon>Kickxellaceae</taxon>
        <taxon>Spiromyces</taxon>
    </lineage>
</organism>
<proteinExistence type="predicted"/>
<protein>
    <submittedName>
        <fullName evidence="1">Uncharacterized protein</fullName>
    </submittedName>
</protein>
<reference evidence="1" key="1">
    <citation type="submission" date="2022-06" db="EMBL/GenBank/DDBJ databases">
        <title>Phylogenomic reconstructions and comparative analyses of Kickxellomycotina fungi.</title>
        <authorList>
            <person name="Reynolds N.K."/>
            <person name="Stajich J.E."/>
            <person name="Barry K."/>
            <person name="Grigoriev I.V."/>
            <person name="Crous P."/>
            <person name="Smith M.E."/>
        </authorList>
    </citation>
    <scope>NUCLEOTIDE SEQUENCE</scope>
    <source>
        <strain evidence="1">RSA 2271</strain>
    </source>
</reference>
<evidence type="ECO:0000313" key="1">
    <source>
        <dbReference type="EMBL" id="KAJ1676103.1"/>
    </source>
</evidence>